<organism evidence="1 2">
    <name type="scientific">Aspergillus vadensis (strain CBS 113365 / IMI 142717 / IBT 24658)</name>
    <dbReference type="NCBI Taxonomy" id="1448311"/>
    <lineage>
        <taxon>Eukaryota</taxon>
        <taxon>Fungi</taxon>
        <taxon>Dikarya</taxon>
        <taxon>Ascomycota</taxon>
        <taxon>Pezizomycotina</taxon>
        <taxon>Eurotiomycetes</taxon>
        <taxon>Eurotiomycetidae</taxon>
        <taxon>Eurotiales</taxon>
        <taxon>Aspergillaceae</taxon>
        <taxon>Aspergillus</taxon>
        <taxon>Aspergillus subgen. Circumdati</taxon>
    </lineage>
</organism>
<evidence type="ECO:0000313" key="2">
    <source>
        <dbReference type="Proteomes" id="UP000248405"/>
    </source>
</evidence>
<evidence type="ECO:0000313" key="1">
    <source>
        <dbReference type="EMBL" id="PYH66384.1"/>
    </source>
</evidence>
<dbReference type="RefSeq" id="XP_025560178.1">
    <property type="nucleotide sequence ID" value="XM_025701319.1"/>
</dbReference>
<keyword evidence="2" id="KW-1185">Reference proteome</keyword>
<name>A0A319B3M8_ASPVC</name>
<dbReference type="EMBL" id="KZ821634">
    <property type="protein sequence ID" value="PYH66384.1"/>
    <property type="molecule type" value="Genomic_DNA"/>
</dbReference>
<sequence length="104" mass="12085">MTSAVAKEFSASLVMMKSIFHHDQVPVLRPWPRPRFFLVGLLGACVEGCFHMLFDYIKNPSDVYEIITDRYSSLPVSIYQKSKCHRTSILNLPMTCFYCRFRLS</sequence>
<reference evidence="1" key="1">
    <citation type="submission" date="2016-12" db="EMBL/GenBank/DDBJ databases">
        <title>The genomes of Aspergillus section Nigri reveals drivers in fungal speciation.</title>
        <authorList>
            <consortium name="DOE Joint Genome Institute"/>
            <person name="Vesth T.C."/>
            <person name="Nybo J."/>
            <person name="Theobald S."/>
            <person name="Brandl J."/>
            <person name="Frisvad J.C."/>
            <person name="Nielsen K.F."/>
            <person name="Lyhne E.K."/>
            <person name="Kogle M.E."/>
            <person name="Kuo A."/>
            <person name="Riley R."/>
            <person name="Clum A."/>
            <person name="Nolan M."/>
            <person name="Lipzen A."/>
            <person name="Salamov A."/>
            <person name="Henrissat B."/>
            <person name="Wiebenga A."/>
            <person name="De Vries R.P."/>
            <person name="Grigoriev I.V."/>
            <person name="Mortensen U.H."/>
            <person name="Andersen M.R."/>
            <person name="Baker S.E."/>
        </authorList>
    </citation>
    <scope>NUCLEOTIDE SEQUENCE [LARGE SCALE GENOMIC DNA]</scope>
    <source>
        <strain evidence="1">CBS 113365</strain>
    </source>
</reference>
<protein>
    <submittedName>
        <fullName evidence="1">Uncharacterized protein</fullName>
    </submittedName>
</protein>
<dbReference type="Proteomes" id="UP000248405">
    <property type="component" value="Unassembled WGS sequence"/>
</dbReference>
<gene>
    <name evidence="1" type="ORF">BO88DRAFT_117197</name>
</gene>
<proteinExistence type="predicted"/>
<dbReference type="GeneID" id="37205911"/>
<accession>A0A319B3M8</accession>
<dbReference type="AlphaFoldDB" id="A0A319B3M8"/>